<comment type="similarity">
    <text evidence="1 5">Belongs to the universal ribosomal protein uL10 family.</text>
</comment>
<evidence type="ECO:0000256" key="2">
    <source>
        <dbReference type="ARBA" id="ARBA00022980"/>
    </source>
</evidence>
<dbReference type="GO" id="GO:0006412">
    <property type="term" value="P:translation"/>
    <property type="evidence" value="ECO:0007669"/>
    <property type="project" value="UniProtKB-UniRule"/>
</dbReference>
<protein>
    <recommendedName>
        <fullName evidence="4 5">Large ribosomal subunit protein uL10</fullName>
    </recommendedName>
</protein>
<dbReference type="GO" id="GO:1990904">
    <property type="term" value="C:ribonucleoprotein complex"/>
    <property type="evidence" value="ECO:0007669"/>
    <property type="project" value="UniProtKB-KW"/>
</dbReference>
<dbReference type="Gene3D" id="3.30.70.1730">
    <property type="match status" value="1"/>
</dbReference>
<comment type="function">
    <text evidence="5">Forms part of the ribosomal stalk, playing a central role in the interaction of the ribosome with GTP-bound translation factors.</text>
</comment>
<keyword evidence="2 5" id="KW-0689">Ribosomal protein</keyword>
<dbReference type="HAMAP" id="MF_00362">
    <property type="entry name" value="Ribosomal_uL10"/>
    <property type="match status" value="1"/>
</dbReference>
<dbReference type="GO" id="GO:0070180">
    <property type="term" value="F:large ribosomal subunit rRNA binding"/>
    <property type="evidence" value="ECO:0007669"/>
    <property type="project" value="UniProtKB-UniRule"/>
</dbReference>
<dbReference type="NCBIfam" id="NF000955">
    <property type="entry name" value="PRK00099.1-1"/>
    <property type="match status" value="1"/>
</dbReference>
<name>A0A2M7V8B9_9BACT</name>
<keyword evidence="5" id="KW-0694">RNA-binding</keyword>
<dbReference type="GO" id="GO:0005840">
    <property type="term" value="C:ribosome"/>
    <property type="evidence" value="ECO:0007669"/>
    <property type="project" value="UniProtKB-KW"/>
</dbReference>
<dbReference type="Proteomes" id="UP000228568">
    <property type="component" value="Unassembled WGS sequence"/>
</dbReference>
<keyword evidence="3 5" id="KW-0687">Ribonucleoprotein</keyword>
<dbReference type="AlphaFoldDB" id="A0A2M7V8B9"/>
<evidence type="ECO:0000256" key="5">
    <source>
        <dbReference type="HAMAP-Rule" id="MF_00362"/>
    </source>
</evidence>
<evidence type="ECO:0000256" key="3">
    <source>
        <dbReference type="ARBA" id="ARBA00023274"/>
    </source>
</evidence>
<dbReference type="SUPFAM" id="SSF160369">
    <property type="entry name" value="Ribosomal protein L10-like"/>
    <property type="match status" value="1"/>
</dbReference>
<accession>A0A2M7V8B9</accession>
<dbReference type="InterPro" id="IPR047865">
    <property type="entry name" value="Ribosomal_uL10_bac_type"/>
</dbReference>
<proteinExistence type="inferred from homology"/>
<dbReference type="Gene3D" id="6.10.250.290">
    <property type="match status" value="1"/>
</dbReference>
<dbReference type="EMBL" id="PFPK01000022">
    <property type="protein sequence ID" value="PIZ95048.1"/>
    <property type="molecule type" value="Genomic_DNA"/>
</dbReference>
<evidence type="ECO:0000256" key="4">
    <source>
        <dbReference type="ARBA" id="ARBA00035202"/>
    </source>
</evidence>
<sequence length="173" mass="18521">MAKTKQSKEQAVQDLVFHLKDSKAAVFANFQGLKVSESEELRGICRDQNITYVASKKTLLQKALSELGLEVNTKVFEGSPAVIIGVTDEVAPAQIIAKFAKSHELVSIFGGMLEGKLIDDAKVKELSALPSKQELLAKVVGTLNAPISGFVNVLAGNLRGLVFVLSAIKDAKV</sequence>
<dbReference type="InterPro" id="IPR022973">
    <property type="entry name" value="Ribosomal_uL10_bac"/>
</dbReference>
<reference evidence="7" key="1">
    <citation type="submission" date="2017-09" db="EMBL/GenBank/DDBJ databases">
        <title>Depth-based differentiation of microbial function through sediment-hosted aquifers and enrichment of novel symbionts in the deep terrestrial subsurface.</title>
        <authorList>
            <person name="Probst A.J."/>
            <person name="Ladd B."/>
            <person name="Jarett J.K."/>
            <person name="Geller-Mcgrath D.E."/>
            <person name="Sieber C.M.K."/>
            <person name="Emerson J.B."/>
            <person name="Anantharaman K."/>
            <person name="Thomas B.C."/>
            <person name="Malmstrom R."/>
            <person name="Stieglmeier M."/>
            <person name="Klingl A."/>
            <person name="Woyke T."/>
            <person name="Ryan C.M."/>
            <person name="Banfield J.F."/>
        </authorList>
    </citation>
    <scope>NUCLEOTIDE SEQUENCE [LARGE SCALE GENOMIC DNA]</scope>
</reference>
<comment type="caution">
    <text evidence="6">The sequence shown here is derived from an EMBL/GenBank/DDBJ whole genome shotgun (WGS) entry which is preliminary data.</text>
</comment>
<dbReference type="InterPro" id="IPR001790">
    <property type="entry name" value="Ribosomal_uL10"/>
</dbReference>
<keyword evidence="5" id="KW-0699">rRNA-binding</keyword>
<evidence type="ECO:0000256" key="1">
    <source>
        <dbReference type="ARBA" id="ARBA00008889"/>
    </source>
</evidence>
<comment type="subunit">
    <text evidence="5">Part of the ribosomal stalk of the 50S ribosomal subunit. The N-terminus interacts with L11 and the large rRNA to form the base of the stalk. The C-terminus forms an elongated spine to which L12 dimers bind in a sequential fashion forming a multimeric L10(L12)X complex.</text>
</comment>
<evidence type="ECO:0000313" key="6">
    <source>
        <dbReference type="EMBL" id="PIZ95048.1"/>
    </source>
</evidence>
<dbReference type="CDD" id="cd05797">
    <property type="entry name" value="Ribosomal_L10"/>
    <property type="match status" value="1"/>
</dbReference>
<organism evidence="6 7">
    <name type="scientific">Candidatus Magasanikbacteria bacterium CG_4_10_14_0_2_um_filter_37_12</name>
    <dbReference type="NCBI Taxonomy" id="1974637"/>
    <lineage>
        <taxon>Bacteria</taxon>
        <taxon>Candidatus Magasanikiibacteriota</taxon>
    </lineage>
</organism>
<dbReference type="PANTHER" id="PTHR11560">
    <property type="entry name" value="39S RIBOSOMAL PROTEIN L10, MITOCHONDRIAL"/>
    <property type="match status" value="1"/>
</dbReference>
<gene>
    <name evidence="5 6" type="primary">rplJ</name>
    <name evidence="6" type="ORF">COX81_01985</name>
</gene>
<dbReference type="Pfam" id="PF00466">
    <property type="entry name" value="Ribosomal_L10"/>
    <property type="match status" value="1"/>
</dbReference>
<dbReference type="InterPro" id="IPR043141">
    <property type="entry name" value="Ribosomal_uL10-like_sf"/>
</dbReference>
<evidence type="ECO:0000313" key="7">
    <source>
        <dbReference type="Proteomes" id="UP000228568"/>
    </source>
</evidence>